<evidence type="ECO:0000313" key="2">
    <source>
        <dbReference type="WBParaSite" id="Hba_03188"/>
    </source>
</evidence>
<name>A0A1I7WE25_HETBA</name>
<dbReference type="AlphaFoldDB" id="A0A1I7WE25"/>
<keyword evidence="1" id="KW-1185">Reference proteome</keyword>
<organism evidence="1 2">
    <name type="scientific">Heterorhabditis bacteriophora</name>
    <name type="common">Entomopathogenic nematode worm</name>
    <dbReference type="NCBI Taxonomy" id="37862"/>
    <lineage>
        <taxon>Eukaryota</taxon>
        <taxon>Metazoa</taxon>
        <taxon>Ecdysozoa</taxon>
        <taxon>Nematoda</taxon>
        <taxon>Chromadorea</taxon>
        <taxon>Rhabditida</taxon>
        <taxon>Rhabditina</taxon>
        <taxon>Rhabditomorpha</taxon>
        <taxon>Strongyloidea</taxon>
        <taxon>Heterorhabditidae</taxon>
        <taxon>Heterorhabditis</taxon>
    </lineage>
</organism>
<accession>A0A1I7WE25</accession>
<evidence type="ECO:0000313" key="1">
    <source>
        <dbReference type="Proteomes" id="UP000095283"/>
    </source>
</evidence>
<sequence>MVDGDQDIDEEGANVFFFVIALFPLQSCYDISNAVNIPICNLS</sequence>
<proteinExistence type="predicted"/>
<reference evidence="2" key="1">
    <citation type="submission" date="2016-11" db="UniProtKB">
        <authorList>
            <consortium name="WormBaseParasite"/>
        </authorList>
    </citation>
    <scope>IDENTIFICATION</scope>
</reference>
<protein>
    <submittedName>
        <fullName evidence="2">Uncharacterized protein</fullName>
    </submittedName>
</protein>
<dbReference type="WBParaSite" id="Hba_03188">
    <property type="protein sequence ID" value="Hba_03188"/>
    <property type="gene ID" value="Hba_03188"/>
</dbReference>
<dbReference type="Proteomes" id="UP000095283">
    <property type="component" value="Unplaced"/>
</dbReference>